<comment type="caution">
    <text evidence="1">The sequence shown here is derived from an EMBL/GenBank/DDBJ whole genome shotgun (WGS) entry which is preliminary data.</text>
</comment>
<keyword evidence="2" id="KW-1185">Reference proteome</keyword>
<evidence type="ECO:0000313" key="1">
    <source>
        <dbReference type="EMBL" id="KAI0090931.1"/>
    </source>
</evidence>
<dbReference type="Proteomes" id="UP001055072">
    <property type="component" value="Unassembled WGS sequence"/>
</dbReference>
<accession>A0ACB8U9L8</accession>
<gene>
    <name evidence="1" type="ORF">BDY19DRAFT_886661</name>
</gene>
<name>A0ACB8U9L8_9APHY</name>
<evidence type="ECO:0000313" key="2">
    <source>
        <dbReference type="Proteomes" id="UP001055072"/>
    </source>
</evidence>
<protein>
    <submittedName>
        <fullName evidence="1">Uncharacterized protein</fullName>
    </submittedName>
</protein>
<dbReference type="EMBL" id="MU274906">
    <property type="protein sequence ID" value="KAI0090931.1"/>
    <property type="molecule type" value="Genomic_DNA"/>
</dbReference>
<organism evidence="1 2">
    <name type="scientific">Irpex rosettiformis</name>
    <dbReference type="NCBI Taxonomy" id="378272"/>
    <lineage>
        <taxon>Eukaryota</taxon>
        <taxon>Fungi</taxon>
        <taxon>Dikarya</taxon>
        <taxon>Basidiomycota</taxon>
        <taxon>Agaricomycotina</taxon>
        <taxon>Agaricomycetes</taxon>
        <taxon>Polyporales</taxon>
        <taxon>Irpicaceae</taxon>
        <taxon>Irpex</taxon>
    </lineage>
</organism>
<proteinExistence type="predicted"/>
<sequence length="403" mass="46094">MKWQYSGGGQKSEGELQRLVETVIQADDFDKSHFTDYSVKRELKALDEHNTPVGIFSVKDGWKSGSVKIRLPKEDTMYASESHAPEFEVHGIWYRSLISIIKSADEDTTQKHFHNIPFKLFRRASSDTELEDLPSGDSDSERVWADLYTSDALLEEQEKIDALPRNPEDDETVEYVIAPIMGYSDSTHLTSFGTAYLWPFYTWIGALSKYMRAKPSNFAAHHTAYIPKLPQLIQDFYHKTYGTAATLNIMRFCRSELMQKVWDLLLDTEFMHAFKHGILVTCADGIRRRLFPRFLTYSADYPERVALTCIRFLGRCPCPTCLVEKKNIALMGSKRNSAGSRKSRVDDESTQGLIARARSWIFERGYRLTSKMVERILKPLSLLPTRFMGSQACRGSCSQGDVQ</sequence>
<reference evidence="1" key="1">
    <citation type="journal article" date="2021" name="Environ. Microbiol.">
        <title>Gene family expansions and transcriptome signatures uncover fungal adaptations to wood decay.</title>
        <authorList>
            <person name="Hage H."/>
            <person name="Miyauchi S."/>
            <person name="Viragh M."/>
            <person name="Drula E."/>
            <person name="Min B."/>
            <person name="Chaduli D."/>
            <person name="Navarro D."/>
            <person name="Favel A."/>
            <person name="Norest M."/>
            <person name="Lesage-Meessen L."/>
            <person name="Balint B."/>
            <person name="Merenyi Z."/>
            <person name="de Eugenio L."/>
            <person name="Morin E."/>
            <person name="Martinez A.T."/>
            <person name="Baldrian P."/>
            <person name="Stursova M."/>
            <person name="Martinez M.J."/>
            <person name="Novotny C."/>
            <person name="Magnuson J.K."/>
            <person name="Spatafora J.W."/>
            <person name="Maurice S."/>
            <person name="Pangilinan J."/>
            <person name="Andreopoulos W."/>
            <person name="LaButti K."/>
            <person name="Hundley H."/>
            <person name="Na H."/>
            <person name="Kuo A."/>
            <person name="Barry K."/>
            <person name="Lipzen A."/>
            <person name="Henrissat B."/>
            <person name="Riley R."/>
            <person name="Ahrendt S."/>
            <person name="Nagy L.G."/>
            <person name="Grigoriev I.V."/>
            <person name="Martin F."/>
            <person name="Rosso M.N."/>
        </authorList>
    </citation>
    <scope>NUCLEOTIDE SEQUENCE</scope>
    <source>
        <strain evidence="1">CBS 384.51</strain>
    </source>
</reference>